<dbReference type="RefSeq" id="WP_338252045.1">
    <property type="nucleotide sequence ID" value="NZ_AP028907.1"/>
</dbReference>
<proteinExistence type="predicted"/>
<reference evidence="1 2" key="1">
    <citation type="submission" date="2023-09" db="EMBL/GenBank/DDBJ databases">
        <title>Pyrofollis japonicus gen. nov. sp. nov., a novel member of the family Pyrodictiaceae isolated from the Iheya North hydrothermal field.</title>
        <authorList>
            <person name="Miyazaki U."/>
            <person name="Sanari M."/>
            <person name="Tame A."/>
            <person name="Kitajima M."/>
            <person name="Okamoto A."/>
            <person name="Sawayama S."/>
            <person name="Miyazaki J."/>
            <person name="Takai K."/>
            <person name="Nakagawa S."/>
        </authorList>
    </citation>
    <scope>NUCLEOTIDE SEQUENCE [LARGE SCALE GENOMIC DNA]</scope>
    <source>
        <strain evidence="1 2">AV2</strain>
    </source>
</reference>
<evidence type="ECO:0000313" key="1">
    <source>
        <dbReference type="EMBL" id="BES81176.1"/>
    </source>
</evidence>
<organism evidence="1 2">
    <name type="scientific">Pyrodictium abyssi</name>
    <dbReference type="NCBI Taxonomy" id="54256"/>
    <lineage>
        <taxon>Archaea</taxon>
        <taxon>Thermoproteota</taxon>
        <taxon>Thermoprotei</taxon>
        <taxon>Desulfurococcales</taxon>
        <taxon>Pyrodictiaceae</taxon>
        <taxon>Pyrodictium</taxon>
    </lineage>
</organism>
<keyword evidence="2" id="KW-1185">Reference proteome</keyword>
<dbReference type="Proteomes" id="UP001341135">
    <property type="component" value="Chromosome"/>
</dbReference>
<accession>A0ABM8IX47</accession>
<dbReference type="EMBL" id="AP028907">
    <property type="protein sequence ID" value="BES81176.1"/>
    <property type="molecule type" value="Genomic_DNA"/>
</dbReference>
<dbReference type="GeneID" id="89288766"/>
<name>A0ABM8IX47_9CREN</name>
<gene>
    <name evidence="1" type="ORF">PABY_07430</name>
</gene>
<evidence type="ECO:0000313" key="2">
    <source>
        <dbReference type="Proteomes" id="UP001341135"/>
    </source>
</evidence>
<sequence length="304" mass="33235">MSLFQSSPGGAVDAPYEDASLISEELRLLLRRRAPGMIVVLNTYSRRMYGVEYHVLLARSPASAYRVLEKAYRGRAPSAARELLARPLMEALRRTSVSEDEIIECAARGDDIGVFIALGLAEDTGLEGRDNGGGAFKEAASAALACSIRIEEIAARIYNRIAEKLEGPLADALAPALDYIANSSRVHSSVLSSVASALGISVGKCPDDDKGLLAELEALYRQLSSRDSISLEDALAVFRKLAAVERSINEEEYVKLLIPLLGNMLEGRMLRLYHSLLESIIRDEENHERIAKMVYSLLAEGVKR</sequence>
<protein>
    <submittedName>
        <fullName evidence="1">Uncharacterized protein</fullName>
    </submittedName>
</protein>